<organism evidence="2 3">
    <name type="scientific">Lactococcus hircilactis</name>
    <dbReference type="NCBI Taxonomy" id="1494462"/>
    <lineage>
        <taxon>Bacteria</taxon>
        <taxon>Bacillati</taxon>
        <taxon>Bacillota</taxon>
        <taxon>Bacilli</taxon>
        <taxon>Lactobacillales</taxon>
        <taxon>Streptococcaceae</taxon>
        <taxon>Lactococcus</taxon>
    </lineage>
</organism>
<dbReference type="InterPro" id="IPR018730">
    <property type="entry name" value="DUF2273"/>
</dbReference>
<gene>
    <name evidence="2" type="ORF">GHI93_12275</name>
</gene>
<sequence>MNFFNQYKYPIIGGTSGLLLAICFFTFGFWKTILMLLLILIGIFVGLSIQQTDLINRIFKK</sequence>
<feature type="transmembrane region" description="Helical" evidence="1">
    <location>
        <begin position="7"/>
        <end position="27"/>
    </location>
</feature>
<accession>A0A7X2D164</accession>
<keyword evidence="1" id="KW-0812">Transmembrane</keyword>
<protein>
    <submittedName>
        <fullName evidence="2">DUF2273 domain-containing protein</fullName>
    </submittedName>
</protein>
<dbReference type="OrthoDB" id="2235292at2"/>
<evidence type="ECO:0000313" key="3">
    <source>
        <dbReference type="Proteomes" id="UP000439550"/>
    </source>
</evidence>
<evidence type="ECO:0000313" key="2">
    <source>
        <dbReference type="EMBL" id="MQW40689.1"/>
    </source>
</evidence>
<dbReference type="Proteomes" id="UP000439550">
    <property type="component" value="Unassembled WGS sequence"/>
</dbReference>
<comment type="caution">
    <text evidence="2">The sequence shown here is derived from an EMBL/GenBank/DDBJ whole genome shotgun (WGS) entry which is preliminary data.</text>
</comment>
<reference evidence="2 3" key="1">
    <citation type="submission" date="2019-10" db="EMBL/GenBank/DDBJ databases">
        <authorList>
            <person name="Dong K."/>
        </authorList>
    </citation>
    <scope>NUCLEOTIDE SEQUENCE [LARGE SCALE GENOMIC DNA]</scope>
    <source>
        <strain evidence="2 3">DSM 28960</strain>
    </source>
</reference>
<feature type="transmembrane region" description="Helical" evidence="1">
    <location>
        <begin position="33"/>
        <end position="55"/>
    </location>
</feature>
<dbReference type="RefSeq" id="WP_153497303.1">
    <property type="nucleotide sequence ID" value="NZ_CAXYUY010000031.1"/>
</dbReference>
<keyword evidence="3" id="KW-1185">Reference proteome</keyword>
<name>A0A7X2D164_9LACT</name>
<dbReference type="AlphaFoldDB" id="A0A7X2D164"/>
<keyword evidence="1" id="KW-0472">Membrane</keyword>
<keyword evidence="1" id="KW-1133">Transmembrane helix</keyword>
<proteinExistence type="predicted"/>
<evidence type="ECO:0000256" key="1">
    <source>
        <dbReference type="SAM" id="Phobius"/>
    </source>
</evidence>
<dbReference type="Pfam" id="PF10031">
    <property type="entry name" value="DUF2273"/>
    <property type="match status" value="1"/>
</dbReference>
<dbReference type="EMBL" id="WITJ01000028">
    <property type="protein sequence ID" value="MQW40689.1"/>
    <property type="molecule type" value="Genomic_DNA"/>
</dbReference>